<dbReference type="AlphaFoldDB" id="A0A921UZF0"/>
<protein>
    <submittedName>
        <fullName evidence="1">Uncharacterized protein</fullName>
    </submittedName>
</protein>
<evidence type="ECO:0000313" key="2">
    <source>
        <dbReference type="Proteomes" id="UP000807115"/>
    </source>
</evidence>
<organism evidence="1 2">
    <name type="scientific">Sorghum bicolor</name>
    <name type="common">Sorghum</name>
    <name type="synonym">Sorghum vulgare</name>
    <dbReference type="NCBI Taxonomy" id="4558"/>
    <lineage>
        <taxon>Eukaryota</taxon>
        <taxon>Viridiplantae</taxon>
        <taxon>Streptophyta</taxon>
        <taxon>Embryophyta</taxon>
        <taxon>Tracheophyta</taxon>
        <taxon>Spermatophyta</taxon>
        <taxon>Magnoliopsida</taxon>
        <taxon>Liliopsida</taxon>
        <taxon>Poales</taxon>
        <taxon>Poaceae</taxon>
        <taxon>PACMAD clade</taxon>
        <taxon>Panicoideae</taxon>
        <taxon>Andropogonodae</taxon>
        <taxon>Andropogoneae</taxon>
        <taxon>Sorghinae</taxon>
        <taxon>Sorghum</taxon>
    </lineage>
</organism>
<name>A0A921UZF0_SORBI</name>
<comment type="caution">
    <text evidence="1">The sequence shown here is derived from an EMBL/GenBank/DDBJ whole genome shotgun (WGS) entry which is preliminary data.</text>
</comment>
<reference evidence="1" key="1">
    <citation type="journal article" date="2019" name="BMC Genomics">
        <title>A new reference genome for Sorghum bicolor reveals high levels of sequence similarity between sweet and grain genotypes: implications for the genetics of sugar metabolism.</title>
        <authorList>
            <person name="Cooper E.A."/>
            <person name="Brenton Z.W."/>
            <person name="Flinn B.S."/>
            <person name="Jenkins J."/>
            <person name="Shu S."/>
            <person name="Flowers D."/>
            <person name="Luo F."/>
            <person name="Wang Y."/>
            <person name="Xia P."/>
            <person name="Barry K."/>
            <person name="Daum C."/>
            <person name="Lipzen A."/>
            <person name="Yoshinaga Y."/>
            <person name="Schmutz J."/>
            <person name="Saski C."/>
            <person name="Vermerris W."/>
            <person name="Kresovich S."/>
        </authorList>
    </citation>
    <scope>NUCLEOTIDE SEQUENCE</scope>
</reference>
<proteinExistence type="predicted"/>
<sequence>MGKLSPFLLSSIRKESSIKNTRSLLMERDIPTVDRMQCGTPRVAIWLQLLKDSQRRLLQGARQLASGGQWRLTQRDLAAACAVFSSLIRMRQLPIGRLMARLLAVRPRRRKVKLPGPA</sequence>
<evidence type="ECO:0000313" key="1">
    <source>
        <dbReference type="EMBL" id="KAG0550152.1"/>
    </source>
</evidence>
<reference evidence="1" key="2">
    <citation type="submission" date="2020-10" db="EMBL/GenBank/DDBJ databases">
        <authorList>
            <person name="Cooper E.A."/>
            <person name="Brenton Z.W."/>
            <person name="Flinn B.S."/>
            <person name="Jenkins J."/>
            <person name="Shu S."/>
            <person name="Flowers D."/>
            <person name="Luo F."/>
            <person name="Wang Y."/>
            <person name="Xia P."/>
            <person name="Barry K."/>
            <person name="Daum C."/>
            <person name="Lipzen A."/>
            <person name="Yoshinaga Y."/>
            <person name="Schmutz J."/>
            <person name="Saski C."/>
            <person name="Vermerris W."/>
            <person name="Kresovich S."/>
        </authorList>
    </citation>
    <scope>NUCLEOTIDE SEQUENCE</scope>
</reference>
<gene>
    <name evidence="1" type="ORF">BDA96_01G314700</name>
</gene>
<accession>A0A921UZF0</accession>
<dbReference type="EMBL" id="CM027680">
    <property type="protein sequence ID" value="KAG0550152.1"/>
    <property type="molecule type" value="Genomic_DNA"/>
</dbReference>
<dbReference type="Proteomes" id="UP000807115">
    <property type="component" value="Chromosome 1"/>
</dbReference>